<dbReference type="Proteomes" id="UP000237968">
    <property type="component" value="Unassembled WGS sequence"/>
</dbReference>
<comment type="caution">
    <text evidence="1">The sequence shown here is derived from an EMBL/GenBank/DDBJ whole genome shotgun (WGS) entry which is preliminary data.</text>
</comment>
<proteinExistence type="predicted"/>
<dbReference type="RefSeq" id="WP_106393445.1">
    <property type="nucleotide sequence ID" value="NZ_PVNK01000180.1"/>
</dbReference>
<evidence type="ECO:0000313" key="1">
    <source>
        <dbReference type="EMBL" id="PRP94044.1"/>
    </source>
</evidence>
<organism evidence="1 2">
    <name type="scientific">Enhygromyxa salina</name>
    <dbReference type="NCBI Taxonomy" id="215803"/>
    <lineage>
        <taxon>Bacteria</taxon>
        <taxon>Pseudomonadati</taxon>
        <taxon>Myxococcota</taxon>
        <taxon>Polyangia</taxon>
        <taxon>Nannocystales</taxon>
        <taxon>Nannocystaceae</taxon>
        <taxon>Enhygromyxa</taxon>
    </lineage>
</organism>
<protein>
    <submittedName>
        <fullName evidence="1">Uncharacterized protein</fullName>
    </submittedName>
</protein>
<dbReference type="AlphaFoldDB" id="A0A2S9XMD3"/>
<gene>
    <name evidence="1" type="ORF">ENSA5_41560</name>
</gene>
<accession>A0A2S9XMD3</accession>
<dbReference type="EMBL" id="PVNK01000180">
    <property type="protein sequence ID" value="PRP94044.1"/>
    <property type="molecule type" value="Genomic_DNA"/>
</dbReference>
<sequence>MPSNIETLLAITLMIAACPAPPDEDPTPQRPDPIGDELLRIEGTWASPACARSHLYRDGREVQYQCLDVDGVFSWENRGTLTPESAAALDTELATADLDDTVPVNYMGLCEAADASGTVTMWVGEDSVSFAPFCLFEGIVSVFEEIWAIETDLAGCQEPFSKLESVEPGCRA</sequence>
<dbReference type="OrthoDB" id="5530836at2"/>
<keyword evidence="2" id="KW-1185">Reference proteome</keyword>
<reference evidence="1 2" key="1">
    <citation type="submission" date="2018-03" db="EMBL/GenBank/DDBJ databases">
        <title>Draft Genome Sequences of the Obligatory Marine Myxobacteria Enhygromyxa salina SWB005.</title>
        <authorList>
            <person name="Poehlein A."/>
            <person name="Moghaddam J.A."/>
            <person name="Harms H."/>
            <person name="Alanjari M."/>
            <person name="Koenig G.M."/>
            <person name="Daniel R."/>
            <person name="Schaeberle T.F."/>
        </authorList>
    </citation>
    <scope>NUCLEOTIDE SEQUENCE [LARGE SCALE GENOMIC DNA]</scope>
    <source>
        <strain evidence="1 2">SWB005</strain>
    </source>
</reference>
<name>A0A2S9XMD3_9BACT</name>
<evidence type="ECO:0000313" key="2">
    <source>
        <dbReference type="Proteomes" id="UP000237968"/>
    </source>
</evidence>